<organism evidence="2 3">
    <name type="scientific">Vreelandella sulfidaeris</name>
    <dbReference type="NCBI Taxonomy" id="115553"/>
    <lineage>
        <taxon>Bacteria</taxon>
        <taxon>Pseudomonadati</taxon>
        <taxon>Pseudomonadota</taxon>
        <taxon>Gammaproteobacteria</taxon>
        <taxon>Oceanospirillales</taxon>
        <taxon>Halomonadaceae</taxon>
        <taxon>Vreelandella</taxon>
    </lineage>
</organism>
<evidence type="ECO:0000313" key="2">
    <source>
        <dbReference type="EMBL" id="BBI63742.1"/>
    </source>
</evidence>
<dbReference type="AlphaFoldDB" id="A0A455UC00"/>
<gene>
    <name evidence="2" type="ORF">HSBAA_50480</name>
</gene>
<dbReference type="Proteomes" id="UP000320231">
    <property type="component" value="Chromosome"/>
</dbReference>
<sequence>MSTNVEDDQALSDAFNIASQRNSSVIVEQYIRGEDHRLLVIDGKLVAAARRRPAHVVGDGVATLQALVDAENHDPRRGVGHENLLTQIKLDEQSLRLISQQNLSLKSVIPAGEIVFLKPTANLSTGGHGDGRHRRCPPGSALCS</sequence>
<dbReference type="KEGG" id="hsr:HSBAA_50480"/>
<evidence type="ECO:0000256" key="1">
    <source>
        <dbReference type="SAM" id="MobiDB-lite"/>
    </source>
</evidence>
<dbReference type="SUPFAM" id="SSF56059">
    <property type="entry name" value="Glutathione synthetase ATP-binding domain-like"/>
    <property type="match status" value="1"/>
</dbReference>
<evidence type="ECO:0008006" key="4">
    <source>
        <dbReference type="Google" id="ProtNLM"/>
    </source>
</evidence>
<reference evidence="2 3" key="1">
    <citation type="journal article" date="2019" name="Microbiol. Resour. Announc.">
        <title>Complete Genome Sequence of Halomonas sulfidaeris Strain Esulfide1 Isolated from a Metal Sulfide Rock at a Depth of 2,200 Meters, Obtained Using Nanopore Sequencing.</title>
        <authorList>
            <person name="Saito M."/>
            <person name="Nishigata A."/>
            <person name="Galipon J."/>
            <person name="Arakawa K."/>
        </authorList>
    </citation>
    <scope>NUCLEOTIDE SEQUENCE [LARGE SCALE GENOMIC DNA]</scope>
    <source>
        <strain evidence="2 3">ATCC BAA-803</strain>
    </source>
</reference>
<dbReference type="EMBL" id="AP019514">
    <property type="protein sequence ID" value="BBI63742.1"/>
    <property type="molecule type" value="Genomic_DNA"/>
</dbReference>
<proteinExistence type="predicted"/>
<name>A0A455UC00_9GAMM</name>
<accession>A0A455UC00</accession>
<evidence type="ECO:0000313" key="3">
    <source>
        <dbReference type="Proteomes" id="UP000320231"/>
    </source>
</evidence>
<feature type="region of interest" description="Disordered" evidence="1">
    <location>
        <begin position="123"/>
        <end position="144"/>
    </location>
</feature>
<protein>
    <recommendedName>
        <fullName evidence="4">ATP-grasp domain-containing protein</fullName>
    </recommendedName>
</protein>